<protein>
    <submittedName>
        <fullName evidence="1">YcjX family protein</fullName>
    </submittedName>
</protein>
<dbReference type="PANTHER" id="PTHR38605:SF1">
    <property type="entry name" value="ATPASE"/>
    <property type="match status" value="1"/>
</dbReference>
<dbReference type="InterPro" id="IPR007413">
    <property type="entry name" value="YcjX-like"/>
</dbReference>
<keyword evidence="2" id="KW-1185">Reference proteome</keyword>
<organism evidence="1 2">
    <name type="scientific">Neptunomonas marina</name>
    <dbReference type="NCBI Taxonomy" id="1815562"/>
    <lineage>
        <taxon>Bacteria</taxon>
        <taxon>Pseudomonadati</taxon>
        <taxon>Pseudomonadota</taxon>
        <taxon>Gammaproteobacteria</taxon>
        <taxon>Oceanospirillales</taxon>
        <taxon>Oceanospirillaceae</taxon>
        <taxon>Neptunomonas</taxon>
    </lineage>
</organism>
<proteinExistence type="predicted"/>
<evidence type="ECO:0000313" key="2">
    <source>
        <dbReference type="Proteomes" id="UP000282818"/>
    </source>
</evidence>
<dbReference type="Pfam" id="PF04317">
    <property type="entry name" value="DUF463"/>
    <property type="match status" value="1"/>
</dbReference>
<name>A0A437QAS7_9GAMM</name>
<accession>A0A437QAS7</accession>
<dbReference type="EMBL" id="SACQ01000002">
    <property type="protein sequence ID" value="RVU31607.1"/>
    <property type="molecule type" value="Genomic_DNA"/>
</dbReference>
<dbReference type="AlphaFoldDB" id="A0A437QAS7"/>
<evidence type="ECO:0000313" key="1">
    <source>
        <dbReference type="EMBL" id="RVU31607.1"/>
    </source>
</evidence>
<sequence length="477" mass="54041">MGLKKRLKGLLGDDLVDDLHGQVKDVLEHGLDRHVRIAVTGMSRSGKTVFITALTQHLLASDKGESLPFFALSSSDQIISVKLLPVDKDHAFPLQTAVQNLAAEPPTWPASTTGLSEVRLAIRYRPASRLQRLVSDIATLYVDIIDYPGEWLLDLPLLHKSFEQWCSEQRELFALAPRAALAADWLAAQAAIDWSQPVDQAQLSILNREYVKLLHLFRSEQYGMSVIQPGRAVLPAELENDTLIELFPLIATKPAGTLEDNSGYRVMEQRYLDYREQVIKRFYREHFARFDRQVVLVDCLKTLNKGQQCFDDMRLAVTDVLQSFNYGPSGFLRRLLSPRIDKVLFASTKADHVTANQHHNLDRFLELIIADARREMQFEGIETTCMALASVRSTEAAEAVLDGQTISCLKGYKKASGEPVALFPGEVPIELPTEKDWHSQRFRFVDFAPRKLPMQQLRPEHHIRLDQAIEYLLGDLF</sequence>
<dbReference type="RefSeq" id="WP_127693466.1">
    <property type="nucleotide sequence ID" value="NZ_SACQ01000002.1"/>
</dbReference>
<comment type="caution">
    <text evidence="1">The sequence shown here is derived from an EMBL/GenBank/DDBJ whole genome shotgun (WGS) entry which is preliminary data.</text>
</comment>
<gene>
    <name evidence="1" type="ORF">EOE65_06420</name>
</gene>
<dbReference type="Proteomes" id="UP000282818">
    <property type="component" value="Unassembled WGS sequence"/>
</dbReference>
<reference evidence="1 2" key="1">
    <citation type="submission" date="2019-01" db="EMBL/GenBank/DDBJ databases">
        <authorList>
            <person name="Chen W.-M."/>
        </authorList>
    </citation>
    <scope>NUCLEOTIDE SEQUENCE [LARGE SCALE GENOMIC DNA]</scope>
    <source>
        <strain evidence="1 2">HPM-16</strain>
    </source>
</reference>
<dbReference type="PANTHER" id="PTHR38605">
    <property type="entry name" value="ATPASE-RELATED"/>
    <property type="match status" value="1"/>
</dbReference>
<dbReference type="PIRSF" id="PIRSF019381">
    <property type="entry name" value="YcjX"/>
    <property type="match status" value="1"/>
</dbReference>